<feature type="compositionally biased region" description="Acidic residues" evidence="1">
    <location>
        <begin position="15"/>
        <end position="27"/>
    </location>
</feature>
<organism evidence="2 3">
    <name type="scientific">Pseudozyma hubeiensis (strain SY62)</name>
    <name type="common">Yeast</name>
    <dbReference type="NCBI Taxonomy" id="1305764"/>
    <lineage>
        <taxon>Eukaryota</taxon>
        <taxon>Fungi</taxon>
        <taxon>Dikarya</taxon>
        <taxon>Basidiomycota</taxon>
        <taxon>Ustilaginomycotina</taxon>
        <taxon>Ustilaginomycetes</taxon>
        <taxon>Ustilaginales</taxon>
        <taxon>Ustilaginaceae</taxon>
        <taxon>Pseudozyma</taxon>
    </lineage>
</organism>
<feature type="region of interest" description="Disordered" evidence="1">
    <location>
        <begin position="1"/>
        <end position="30"/>
    </location>
</feature>
<dbReference type="HOGENOM" id="CLU_2723297_0_0_1"/>
<accession>R9P864</accession>
<proteinExistence type="predicted"/>
<dbReference type="AlphaFoldDB" id="R9P864"/>
<evidence type="ECO:0000313" key="2">
    <source>
        <dbReference type="EMBL" id="GAC97529.1"/>
    </source>
</evidence>
<evidence type="ECO:0000313" key="3">
    <source>
        <dbReference type="Proteomes" id="UP000014071"/>
    </source>
</evidence>
<gene>
    <name evidence="2" type="ORF">PHSY_005115</name>
</gene>
<protein>
    <submittedName>
        <fullName evidence="2">Neutral alpha-glucosidase AB</fullName>
    </submittedName>
</protein>
<name>R9P864_PSEHS</name>
<dbReference type="GeneID" id="24110395"/>
<dbReference type="Proteomes" id="UP000014071">
    <property type="component" value="Unassembled WGS sequence"/>
</dbReference>
<evidence type="ECO:0000256" key="1">
    <source>
        <dbReference type="SAM" id="MobiDB-lite"/>
    </source>
</evidence>
<dbReference type="EMBL" id="DF238810">
    <property type="protein sequence ID" value="GAC97529.1"/>
    <property type="molecule type" value="Genomic_DNA"/>
</dbReference>
<keyword evidence="3" id="KW-1185">Reference proteome</keyword>
<sequence>MMEDDRPKIKRVAKDDEDEGEDEDEAKEQDAAEVLSAFRLMQRRQGAAGEMPPFAECGPNSCVRALIPTELP</sequence>
<dbReference type="RefSeq" id="XP_012191116.1">
    <property type="nucleotide sequence ID" value="XM_012335726.1"/>
</dbReference>
<reference evidence="3" key="1">
    <citation type="journal article" date="2013" name="Genome Announc.">
        <title>Draft genome sequence of the basidiomycetous yeast-like fungus Pseudozyma hubeiensis SY62, which produces an abundant amount of the biosurfactant mannosylerythritol lipids.</title>
        <authorList>
            <person name="Konishi M."/>
            <person name="Hatada Y."/>
            <person name="Horiuchi J."/>
        </authorList>
    </citation>
    <scope>NUCLEOTIDE SEQUENCE [LARGE SCALE GENOMIC DNA]</scope>
    <source>
        <strain evidence="3">SY62</strain>
    </source>
</reference>